<feature type="region of interest" description="Disordered" evidence="2">
    <location>
        <begin position="1606"/>
        <end position="1629"/>
    </location>
</feature>
<evidence type="ECO:0000256" key="2">
    <source>
        <dbReference type="SAM" id="MobiDB-lite"/>
    </source>
</evidence>
<dbReference type="SMART" id="SM00261">
    <property type="entry name" value="FU"/>
    <property type="match status" value="4"/>
</dbReference>
<feature type="transmembrane region" description="Helical" evidence="3">
    <location>
        <begin position="1427"/>
        <end position="1447"/>
    </location>
</feature>
<dbReference type="InterPro" id="IPR052798">
    <property type="entry name" value="Giardia_VSA"/>
</dbReference>
<dbReference type="InterPro" id="IPR009030">
    <property type="entry name" value="Growth_fac_rcpt_cys_sf"/>
</dbReference>
<evidence type="ECO:0000256" key="3">
    <source>
        <dbReference type="SAM" id="Phobius"/>
    </source>
</evidence>
<protein>
    <submittedName>
        <fullName evidence="4">Uncharacterized protein</fullName>
    </submittedName>
</protein>
<dbReference type="EMBL" id="CCKQ01000620">
    <property type="protein sequence ID" value="CDW71701.1"/>
    <property type="molecule type" value="Genomic_DNA"/>
</dbReference>
<dbReference type="InParanoid" id="A0A077ZTB3"/>
<evidence type="ECO:0000256" key="1">
    <source>
        <dbReference type="SAM" id="Coils"/>
    </source>
</evidence>
<dbReference type="SUPFAM" id="SSF57184">
    <property type="entry name" value="Growth factor receptor domain"/>
    <property type="match status" value="2"/>
</dbReference>
<feature type="transmembrane region" description="Helical" evidence="3">
    <location>
        <begin position="1252"/>
        <end position="1273"/>
    </location>
</feature>
<feature type="compositionally biased region" description="Basic and acidic residues" evidence="2">
    <location>
        <begin position="1527"/>
        <end position="1536"/>
    </location>
</feature>
<dbReference type="OrthoDB" id="307869at2759"/>
<dbReference type="PANTHER" id="PTHR23275">
    <property type="entry name" value="CABRIOLET.-RELATED"/>
    <property type="match status" value="1"/>
</dbReference>
<feature type="region of interest" description="Disordered" evidence="2">
    <location>
        <begin position="2246"/>
        <end position="2271"/>
    </location>
</feature>
<evidence type="ECO:0000313" key="5">
    <source>
        <dbReference type="Proteomes" id="UP000039865"/>
    </source>
</evidence>
<dbReference type="PANTHER" id="PTHR23275:SF100">
    <property type="entry name" value="EGF-LIKE DOMAIN-CONTAINING PROTEIN"/>
    <property type="match status" value="1"/>
</dbReference>
<name>A0A077ZTB3_STYLE</name>
<feature type="compositionally biased region" description="Polar residues" evidence="2">
    <location>
        <begin position="1539"/>
        <end position="1548"/>
    </location>
</feature>
<keyword evidence="3" id="KW-1133">Transmembrane helix</keyword>
<dbReference type="CDD" id="cd00064">
    <property type="entry name" value="FU"/>
    <property type="match status" value="3"/>
</dbReference>
<feature type="transmembrane region" description="Helical" evidence="3">
    <location>
        <begin position="1392"/>
        <end position="1415"/>
    </location>
</feature>
<sequence length="2559" mass="285905">MTFQIDTGRNIQTSDCIKFDIQNPYTTNPGYYSSSGHNVECSVVSSTQLKMRFTSSSTSQTVIGDISSIKNPYSKVTLTVTVGYYVGCDSAIAPENPQSQQFITFTSGTINTISMSSNSDVIGKQNCILTLRFSPVTILKPSGRIEFFVPFWYTTSNSNSNVFYVLDRTSVVASSTSGFTVSNSAFSASSGIYSFNFATSGSDIAGGTQITLTFTNFRNPITSSSLAGFHLFTLDVDGNIIDQTVTSQTFPGVSTPASISSTSAALLITTSSATSYNVASTGRTVQLGFTVNTPLERTCYVKIAFPSQIKIDIDESMTGFKGSGFMTGDGSFSTGTSTKSAYGTGSNTVIIASCTDQNQLGKSAQEGTIQLFRVVSPTSVGSVSIFTISVAKDITFSNVIATGTITPSFTMLANSVSISSSGSFSASSRIVQVASQYTFTFTPTSNLFSDSFFEITLPDGMEVSGTSICSVISTVNILSTATCTFSGTTMKVVNMISDTSTFGWDYSVSSAISITISGPSNPYSATTFGSWSVKTYNLVSGIQRLVDQSSSVSTNTLAIETTLKSVVQTVETSSAITYQESTMTFEFVLSKNLRSGSKIKIIPPTDVKISSSSPTCKTFTSAQGTQSASSCTKSTSSSIAADNNILFTLGSSNLGTADNTYKLIVTGFRNPRSTKQSQSFTIITFDSTGSNMIEIGTNFFVKATTAGTTPTLSLSLTNYTNGNKTNTVGSVNYQNTYTLKFSSSAVSPFVPIEAGDQIVIEFPSEIQLGTPLTCSSSQSCSSSGQKLTIVANPSTSTYSFTTDVKGPINPPSIKETGTFSAEVLSSSSSDSISKIDANNKVTVLTKFPANILKYSLAQNTTELNQSAIYTIKFTPTNRLSTNSVIKLKWPSQVTITAKVATIISTTRTYNNIGVVDLNSRSITFSGVVPSTTSNEVTIELSPVTNPKTSLNLAGFLINTYDDTSQSVQLDVLNDYILIPQFACNYPCKTCPKDAKSDCYSCWDDGSLTYLYRFTTPGQCLNQCPSTFTTNGDKKLKQCVKCDSSCNNCKDAGVVDDKFKCITCASGYNLQDSDGRCYKDVCPDGYYKSNDKTCSKCLSSCKTCDSTGVKCTSCFTNSILPFLNDGVCDSSCTPLVQVLEGFECVSCRAPCLLCNGTKTTCVTCDITSAFPYFYSYGCYSGCPEGTTADDATKFCKGCKAGCAKCDLFDQALCLECDAKLYLVGGRCADTCPDGFRLNFYATECIRVIDKEEIWFPFTIAFCIMMLLGVASYVFDKKSFIVPIMIALCGPIEFLSYLIALYLTFDYSTVIFALISGIGCAIYIIINFCFTFYIELDLIKKDKNFLRWRKNHKITFYIILGCSTIFSFKLMRLIYSQIFGNDTLKASFSNPDKFKFTVIIFTCMHFLSNIAMLFYGISGLIYYKWVDQLYIGMIDVIFTSVVMIILEIIELINLKVYLKDQMKYHEVKSDSVMNASEMDDTTFDNRLRQDMLKTIMNKVKGNQDMFLNNRLDDLFDKFGHRKCNSAQFERFREQDPRMTKSLPSSPNSDGQFDKDAMMLERQDNVYAESQPPNPLGNQGKIFLDADTQVKSSDMDKILARKGGELMNFEDSESNRRKDKKSRRRGRKNQYYTQIDAEDDEEVMNNNDVFDDDDLDIIKEEDEQEEAALKLEKQKLKEENERLRREAEELEQQKIIKEQEERAQREKEEQERLELERLLEEQRIREDQERMHKQEEERLIKEQEDELERNKLEEQKLFEVEDVGTGEQAILSNRQNLANLIPDLIIHEALDETISESDKAGLNKNVLIEDSLNDFGKHLLNNEGEVQAPPNAQNRNFNENDILGEFDRDEKGNVIVLQDENGDYVDKKGRRVNERGYLIQEETGDIIENQNLKKMFDKNEMDERGEIPAPFCVEKYNFNPFNMKGNLDYDKQGRPVVQQNKNKEIVDKNGKKINKNGWLVDSKGNIVDMFGRKKFDKKQLANDELPKLFNYNGRRFDINDVCGVFDKDANGALLTRRNKQGQLIDNLGRLINEKGYLVDQNENIINKEGKKIFDKKHLKNGDFPKIFPFTKFKLKNITGNFEMDPLGNPILDKRNGEYFDRDGKKVNQRGYYINQNGDVIDKYGKIMFDKEILDDEGEIPKVFRTGLLKSDTASSLSRLMSEIERNQPFEGDSDQQRIQKEMQKYKKSDNEQHTGRRGSAGTSLDSMMGDTPSNYNVANQRFEQQQKLREAIRKQKNQPQIVEENDSQYDMDGTESNMKRQRMRRKKKVVYKDPSEKDLQMAKAYGGVARGPQKRSTGKHSNRMMTADFSQYEGNRNLQKLAGSISGYQKDNNARSRDRLEEMKQQFIGTGPQNISILNETNDPSIMAVPEHHIREQRLKQRKMNELKKKNKLAQKKKPGLSGDPDFEKMFGKDIDEFLEDSDWDIESFGKMSNLSKGTSKSAWGDGRIRGLESIYLQRIETSMKKGGRAKKTQLKPNFRVMQDRFMDESELMQDNIPRIDRSSGVSQTRNRGLNQRFMDSANTTAMAKNLGESNIFTKIKKPSNNTQYREGREFTTNRFNI</sequence>
<feature type="compositionally biased region" description="Basic and acidic residues" evidence="2">
    <location>
        <begin position="2179"/>
        <end position="2191"/>
    </location>
</feature>
<dbReference type="Proteomes" id="UP000039865">
    <property type="component" value="Unassembled WGS sequence"/>
</dbReference>
<proteinExistence type="predicted"/>
<dbReference type="Gene3D" id="2.10.220.10">
    <property type="entry name" value="Hormone Receptor, Insulin-like Growth Factor Receptor 1, Chain A, domain 2"/>
    <property type="match status" value="3"/>
</dbReference>
<feature type="transmembrane region" description="Helical" evidence="3">
    <location>
        <begin position="1309"/>
        <end position="1332"/>
    </location>
</feature>
<feature type="transmembrane region" description="Helical" evidence="3">
    <location>
        <begin position="1280"/>
        <end position="1303"/>
    </location>
</feature>
<feature type="region of interest" description="Disordered" evidence="2">
    <location>
        <begin position="1526"/>
        <end position="1551"/>
    </location>
</feature>
<feature type="compositionally biased region" description="Basic residues" evidence="2">
    <location>
        <begin position="2256"/>
        <end position="2266"/>
    </location>
</feature>
<feature type="region of interest" description="Disordered" evidence="2">
    <location>
        <begin position="2179"/>
        <end position="2209"/>
    </location>
</feature>
<feature type="transmembrane region" description="Helical" evidence="3">
    <location>
        <begin position="1352"/>
        <end position="1372"/>
    </location>
</feature>
<accession>A0A077ZTB3</accession>
<keyword evidence="5" id="KW-1185">Reference proteome</keyword>
<reference evidence="4 5" key="1">
    <citation type="submission" date="2014-06" db="EMBL/GenBank/DDBJ databases">
        <authorList>
            <person name="Swart Estienne"/>
        </authorList>
    </citation>
    <scope>NUCLEOTIDE SEQUENCE [LARGE SCALE GENOMIC DNA]</scope>
    <source>
        <strain evidence="4 5">130c</strain>
    </source>
</reference>
<gene>
    <name evidence="4" type="primary">Contig2282.g2461</name>
    <name evidence="4" type="ORF">STYLEM_649</name>
</gene>
<feature type="coiled-coil region" evidence="1">
    <location>
        <begin position="1654"/>
        <end position="1757"/>
    </location>
</feature>
<keyword evidence="1" id="KW-0175">Coiled coil</keyword>
<evidence type="ECO:0000313" key="4">
    <source>
        <dbReference type="EMBL" id="CDW71701.1"/>
    </source>
</evidence>
<keyword evidence="3" id="KW-0472">Membrane</keyword>
<organism evidence="4 5">
    <name type="scientific">Stylonychia lemnae</name>
    <name type="common">Ciliate</name>
    <dbReference type="NCBI Taxonomy" id="5949"/>
    <lineage>
        <taxon>Eukaryota</taxon>
        <taxon>Sar</taxon>
        <taxon>Alveolata</taxon>
        <taxon>Ciliophora</taxon>
        <taxon>Intramacronucleata</taxon>
        <taxon>Spirotrichea</taxon>
        <taxon>Stichotrichia</taxon>
        <taxon>Sporadotrichida</taxon>
        <taxon>Oxytrichidae</taxon>
        <taxon>Stylonychinae</taxon>
        <taxon>Stylonychia</taxon>
    </lineage>
</organism>
<keyword evidence="3" id="KW-0812">Transmembrane</keyword>
<dbReference type="OMA" id="YLIRFEF"/>
<feature type="compositionally biased region" description="Basic residues" evidence="2">
    <location>
        <begin position="1614"/>
        <end position="1625"/>
    </location>
</feature>
<feature type="compositionally biased region" description="Polar residues" evidence="2">
    <location>
        <begin position="2197"/>
        <end position="2209"/>
    </location>
</feature>
<dbReference type="InterPro" id="IPR006212">
    <property type="entry name" value="Furin_repeat"/>
</dbReference>